<comment type="subunit">
    <text evidence="10">Conjugated with ATG12.</text>
</comment>
<dbReference type="GO" id="GO:0000422">
    <property type="term" value="P:autophagy of mitochondrion"/>
    <property type="evidence" value="ECO:0007669"/>
    <property type="project" value="TreeGrafter"/>
</dbReference>
<dbReference type="GO" id="GO:0034274">
    <property type="term" value="C:Atg12-Atg5-Atg16 complex"/>
    <property type="evidence" value="ECO:0007669"/>
    <property type="project" value="TreeGrafter"/>
</dbReference>
<dbReference type="GO" id="GO:0006995">
    <property type="term" value="P:cellular response to nitrogen starvation"/>
    <property type="evidence" value="ECO:0007669"/>
    <property type="project" value="TreeGrafter"/>
</dbReference>
<dbReference type="PANTHER" id="PTHR13040:SF2">
    <property type="entry name" value="AUTOPHAGY PROTEIN 5"/>
    <property type="match status" value="1"/>
</dbReference>
<proteinExistence type="evidence at transcript level"/>
<protein>
    <recommendedName>
        <fullName evidence="4 10">Autophagy protein 5</fullName>
    </recommendedName>
</protein>
<evidence type="ECO:0000259" key="13">
    <source>
        <dbReference type="Pfam" id="PF20638"/>
    </source>
</evidence>
<dbReference type="InterPro" id="IPR048318">
    <property type="entry name" value="ATG5_UblB"/>
</dbReference>
<evidence type="ECO:0000256" key="4">
    <source>
        <dbReference type="ARBA" id="ARBA00015616"/>
    </source>
</evidence>
<dbReference type="Gene3D" id="3.10.20.90">
    <property type="entry name" value="Phosphatidylinositol 3-kinase Catalytic Subunit, Chain A, domain 1"/>
    <property type="match status" value="1"/>
</dbReference>
<feature type="domain" description="Autophagy protein ATG5 alpha-helical bundle region" evidence="12">
    <location>
        <begin position="124"/>
        <end position="180"/>
    </location>
</feature>
<dbReference type="FunFam" id="1.10.246.190:FF:000001">
    <property type="entry name" value="Autophagy related 5"/>
    <property type="match status" value="1"/>
</dbReference>
<evidence type="ECO:0000256" key="2">
    <source>
        <dbReference type="ARBA" id="ARBA00004623"/>
    </source>
</evidence>
<evidence type="ECO:0000259" key="11">
    <source>
        <dbReference type="Pfam" id="PF04106"/>
    </source>
</evidence>
<reference evidence="14" key="1">
    <citation type="journal article" date="2018" name="Aquat. Toxicol.">
        <title>Genome-wide identification of 99 autophagy-related (Atg) genes in the monogonont rotifer Brachionus spp. and transcriptional modulation in response to cadmium.</title>
        <authorList>
            <person name="Kang H.M."/>
            <person name="Lee J.S."/>
            <person name="Kim M.S."/>
            <person name="Lee Y.H."/>
            <person name="Jung J.H."/>
            <person name="Hagiwara A."/>
            <person name="Zhou B."/>
            <person name="Lee J.S."/>
            <person name="Jeong C.B."/>
        </authorList>
    </citation>
    <scope>NUCLEOTIDE SEQUENCE</scope>
</reference>
<evidence type="ECO:0000256" key="10">
    <source>
        <dbReference type="RuleBase" id="RU361202"/>
    </source>
</evidence>
<dbReference type="GO" id="GO:0044233">
    <property type="term" value="C:mitochondria-associated endoplasmic reticulum membrane contact site"/>
    <property type="evidence" value="ECO:0007669"/>
    <property type="project" value="TreeGrafter"/>
</dbReference>
<dbReference type="InterPro" id="IPR042526">
    <property type="entry name" value="Atg5_HR"/>
</dbReference>
<dbReference type="FunFam" id="3.10.20.90:FF:000100">
    <property type="entry name" value="Autophagy related 5"/>
    <property type="match status" value="1"/>
</dbReference>
<dbReference type="InterPro" id="IPR048940">
    <property type="entry name" value="ATG5_HBR"/>
</dbReference>
<name>A0A2Z4EUH9_9BILA</name>
<evidence type="ECO:0000256" key="6">
    <source>
        <dbReference type="ARBA" id="ARBA00022499"/>
    </source>
</evidence>
<feature type="domain" description="Autophagy protein ATG5 UblB" evidence="11">
    <location>
        <begin position="188"/>
        <end position="266"/>
    </location>
</feature>
<evidence type="ECO:0000256" key="3">
    <source>
        <dbReference type="ARBA" id="ARBA00006910"/>
    </source>
</evidence>
<keyword evidence="8 10" id="KW-0072">Autophagy</keyword>
<dbReference type="GO" id="GO:0034727">
    <property type="term" value="P:piecemeal microautophagy of the nucleus"/>
    <property type="evidence" value="ECO:0007669"/>
    <property type="project" value="TreeGrafter"/>
</dbReference>
<dbReference type="GO" id="GO:0019776">
    <property type="term" value="F:Atg8-family ligase activity"/>
    <property type="evidence" value="ECO:0007669"/>
    <property type="project" value="TreeGrafter"/>
</dbReference>
<evidence type="ECO:0000256" key="7">
    <source>
        <dbReference type="ARBA" id="ARBA00022843"/>
    </source>
</evidence>
<evidence type="ECO:0000259" key="12">
    <source>
        <dbReference type="Pfam" id="PF20637"/>
    </source>
</evidence>
<feature type="domain" description="Autophagy protein ATG5 UblA" evidence="13">
    <location>
        <begin position="11"/>
        <end position="110"/>
    </location>
</feature>
<dbReference type="Pfam" id="PF20637">
    <property type="entry name" value="ATG5_HBR"/>
    <property type="match status" value="1"/>
</dbReference>
<evidence type="ECO:0000256" key="1">
    <source>
        <dbReference type="ARBA" id="ARBA00004496"/>
    </source>
</evidence>
<dbReference type="Gene3D" id="1.10.246.190">
    <property type="entry name" value="Autophagy protein Apg5, helix rich domain"/>
    <property type="match status" value="1"/>
</dbReference>
<dbReference type="InterPro" id="IPR042527">
    <property type="entry name" value="Atg5_UblA_dom_sf"/>
</dbReference>
<organism evidence="14">
    <name type="scientific">Brachionus rotundiformis</name>
    <dbReference type="NCBI Taxonomy" id="96890"/>
    <lineage>
        <taxon>Eukaryota</taxon>
        <taxon>Metazoa</taxon>
        <taxon>Spiralia</taxon>
        <taxon>Gnathifera</taxon>
        <taxon>Rotifera</taxon>
        <taxon>Eurotatoria</taxon>
        <taxon>Monogononta</taxon>
        <taxon>Pseudotrocha</taxon>
        <taxon>Ploima</taxon>
        <taxon>Brachionidae</taxon>
        <taxon>Brachionus</taxon>
    </lineage>
</organism>
<dbReference type="Pfam" id="PF04106">
    <property type="entry name" value="ATG5_UblB"/>
    <property type="match status" value="1"/>
</dbReference>
<evidence type="ECO:0000256" key="8">
    <source>
        <dbReference type="ARBA" id="ARBA00023006"/>
    </source>
</evidence>
<dbReference type="GO" id="GO:0034045">
    <property type="term" value="C:phagophore assembly site membrane"/>
    <property type="evidence" value="ECO:0007669"/>
    <property type="project" value="UniProtKB-SubCell"/>
</dbReference>
<dbReference type="InterPro" id="IPR048939">
    <property type="entry name" value="ATG5_UblA"/>
</dbReference>
<accession>A0A2Z4EUH9</accession>
<dbReference type="InterPro" id="IPR007239">
    <property type="entry name" value="Atg5"/>
</dbReference>
<sequence length="267" mass="31648">MADDKEILKEIWEGKIPICFKLDENEWRSSEPEEIYLMVSRQSYFPLILDKVQRHFAEFVSQTRKNNKIWLDYQGTSLKWHYPIGLLYDLYANEGPESQSNILWILNVHFDEFPQDLLQCESKEVIESFFLSTLKEADALKHKGKIINEMQRKDHLQLWNGVKSDKFEQFWSMNRKLMETSEGQGFISIPFRIYQLDKPFIQKLFEPVNESGQTRTLKDLLDFIFGEDVSNYKLVLIQGVQPSLDTPIQWLSEHLSYPDNFLHICVK</sequence>
<dbReference type="AlphaFoldDB" id="A0A2Z4EUH9"/>
<comment type="function">
    <text evidence="10">Involved in autophagic vesicle formation.</text>
</comment>
<dbReference type="GO" id="GO:0061908">
    <property type="term" value="C:phagophore"/>
    <property type="evidence" value="ECO:0007669"/>
    <property type="project" value="TreeGrafter"/>
</dbReference>
<evidence type="ECO:0000256" key="5">
    <source>
        <dbReference type="ARBA" id="ARBA00022490"/>
    </source>
</evidence>
<keyword evidence="7 10" id="KW-0832">Ubl conjugation</keyword>
<dbReference type="Pfam" id="PF20638">
    <property type="entry name" value="ATG5_UblA"/>
    <property type="match status" value="1"/>
</dbReference>
<dbReference type="PANTHER" id="PTHR13040">
    <property type="entry name" value="AUTOPHAGY PROTEIN 5"/>
    <property type="match status" value="1"/>
</dbReference>
<keyword evidence="6 10" id="KW-1017">Isopeptide bond</keyword>
<keyword evidence="9 10" id="KW-0472">Membrane</keyword>
<dbReference type="EMBL" id="MH231835">
    <property type="protein sequence ID" value="AWV66642.1"/>
    <property type="molecule type" value="mRNA"/>
</dbReference>
<keyword evidence="5" id="KW-0963">Cytoplasm</keyword>
<dbReference type="Gene3D" id="3.10.20.620">
    <property type="match status" value="1"/>
</dbReference>
<reference evidence="14" key="2">
    <citation type="submission" date="2018-04" db="EMBL/GenBank/DDBJ databases">
        <authorList>
            <person name="Go L.Y."/>
            <person name="Mitchell J.A."/>
        </authorList>
    </citation>
    <scope>NUCLEOTIDE SEQUENCE</scope>
</reference>
<comment type="subcellular location">
    <subcellularLocation>
        <location evidence="1">Cytoplasm</location>
    </subcellularLocation>
    <subcellularLocation>
        <location evidence="2 10">Preautophagosomal structure membrane</location>
        <topology evidence="2 10">Peripheral membrane protein</topology>
    </subcellularLocation>
</comment>
<evidence type="ECO:0000256" key="9">
    <source>
        <dbReference type="ARBA" id="ARBA00023136"/>
    </source>
</evidence>
<evidence type="ECO:0000313" key="14">
    <source>
        <dbReference type="EMBL" id="AWV66642.1"/>
    </source>
</evidence>
<dbReference type="GO" id="GO:0007033">
    <property type="term" value="P:vacuole organization"/>
    <property type="evidence" value="ECO:0007669"/>
    <property type="project" value="UniProtKB-ARBA"/>
</dbReference>
<dbReference type="GO" id="GO:0005776">
    <property type="term" value="C:autophagosome"/>
    <property type="evidence" value="ECO:0007669"/>
    <property type="project" value="TreeGrafter"/>
</dbReference>
<comment type="similarity">
    <text evidence="3 10">Belongs to the ATG5 family.</text>
</comment>